<dbReference type="PANTHER" id="PTHR13774">
    <property type="entry name" value="PHENAZINE BIOSYNTHESIS PROTEIN"/>
    <property type="match status" value="1"/>
</dbReference>
<comment type="similarity">
    <text evidence="1">Belongs to the PhzF family.</text>
</comment>
<reference evidence="2 3" key="1">
    <citation type="submission" date="2021-03" db="EMBL/GenBank/DDBJ databases">
        <title>Novel species identification of genus Shewanella.</title>
        <authorList>
            <person name="Liu G."/>
            <person name="Zhang Q."/>
        </authorList>
    </citation>
    <scope>NUCLEOTIDE SEQUENCE [LARGE SCALE GENOMIC DNA]</scope>
    <source>
        <strain evidence="2 3">FJAT-52962</strain>
    </source>
</reference>
<proteinExistence type="inferred from homology"/>
<dbReference type="Gene3D" id="3.10.310.10">
    <property type="entry name" value="Diaminopimelate Epimerase, Chain A, domain 1"/>
    <property type="match status" value="2"/>
</dbReference>
<evidence type="ECO:0000313" key="3">
    <source>
        <dbReference type="Proteomes" id="UP000663207"/>
    </source>
</evidence>
<keyword evidence="3" id="KW-1185">Reference proteome</keyword>
<dbReference type="Pfam" id="PF02567">
    <property type="entry name" value="PhzC-PhzF"/>
    <property type="match status" value="1"/>
</dbReference>
<dbReference type="SUPFAM" id="SSF54506">
    <property type="entry name" value="Diaminopimelate epimerase-like"/>
    <property type="match status" value="1"/>
</dbReference>
<evidence type="ECO:0000256" key="1">
    <source>
        <dbReference type="ARBA" id="ARBA00008270"/>
    </source>
</evidence>
<dbReference type="InterPro" id="IPR003719">
    <property type="entry name" value="Phenazine_PhzF-like"/>
</dbReference>
<dbReference type="Proteomes" id="UP000663207">
    <property type="component" value="Chromosome"/>
</dbReference>
<name>A0ABX7R183_9GAMM</name>
<dbReference type="PIRSF" id="PIRSF016184">
    <property type="entry name" value="PhzC_PhzF"/>
    <property type="match status" value="1"/>
</dbReference>
<accession>A0ABX7R183</accession>
<evidence type="ECO:0000313" key="2">
    <source>
        <dbReference type="EMBL" id="QSX36955.1"/>
    </source>
</evidence>
<sequence>MKCELVDVFAKEKLQGNGLTIFSDCDALTTEEMQAWTREMRQFESIFLQLRKDGFHVRIFTVEEELDFAGHPLLGLALHLHQQYGTTHAHEWLVHTKSRPIHLSSRLEGNEFIATMDQGKPEYLCTLSDAESEPLYAALSLSPPGNPALRAEVISTGLPYVILPVESGLDKVSFQVRDLTPLLAPLGAKFLYLLDVVNLEGRTWDNQGLAEDVATGSAAGPVATYLHRQGRLDTPDLVIKQGRFLGRPSEIKVRLELSGPDIATILVSAKVVKVADIQLLS</sequence>
<gene>
    <name evidence="2" type="ORF">JYB85_17100</name>
</gene>
<protein>
    <submittedName>
        <fullName evidence="2">PhzF family phenazine biosynthesis protein</fullName>
    </submittedName>
</protein>
<dbReference type="RefSeq" id="WP_207380243.1">
    <property type="nucleotide sequence ID" value="NZ_CP071502.1"/>
</dbReference>
<dbReference type="NCBIfam" id="TIGR00654">
    <property type="entry name" value="PhzF_family"/>
    <property type="match status" value="1"/>
</dbReference>
<dbReference type="PANTHER" id="PTHR13774:SF32">
    <property type="entry name" value="ANTISENSE-ENHANCING SEQUENCE 1"/>
    <property type="match status" value="1"/>
</dbReference>
<organism evidence="2 3">
    <name type="scientific">Shewanella sedimentimangrovi</name>
    <dbReference type="NCBI Taxonomy" id="2814293"/>
    <lineage>
        <taxon>Bacteria</taxon>
        <taxon>Pseudomonadati</taxon>
        <taxon>Pseudomonadota</taxon>
        <taxon>Gammaproteobacteria</taxon>
        <taxon>Alteromonadales</taxon>
        <taxon>Shewanellaceae</taxon>
        <taxon>Shewanella</taxon>
    </lineage>
</organism>
<dbReference type="EMBL" id="CP071502">
    <property type="protein sequence ID" value="QSX36955.1"/>
    <property type="molecule type" value="Genomic_DNA"/>
</dbReference>